<dbReference type="EMBL" id="JACBXV010000012">
    <property type="protein sequence ID" value="NYS68293.1"/>
    <property type="molecule type" value="Genomic_DNA"/>
</dbReference>
<dbReference type="RefSeq" id="WP_179899635.1">
    <property type="nucleotide sequence ID" value="NZ_JACBXV010000012.1"/>
</dbReference>
<dbReference type="AlphaFoldDB" id="A0A853EFV0"/>
<comment type="caution">
    <text evidence="1">The sequence shown here is derived from an EMBL/GenBank/DDBJ whole genome shotgun (WGS) entry which is preliminary data.</text>
</comment>
<reference evidence="1 2" key="1">
    <citation type="submission" date="2020-07" db="EMBL/GenBank/DDBJ databases">
        <title>MOT database genomes.</title>
        <authorList>
            <person name="Joseph S."/>
            <person name="Aduse-Opoku J."/>
            <person name="Hashim A."/>
            <person name="Wade W."/>
            <person name="Curtis M."/>
        </authorList>
    </citation>
    <scope>NUCLEOTIDE SEQUENCE [LARGE SCALE GENOMIC DNA]</scope>
    <source>
        <strain evidence="1 2">WMus004</strain>
    </source>
</reference>
<name>A0A853EFV0_9ACTO</name>
<protein>
    <submittedName>
        <fullName evidence="1">Uncharacterized protein</fullName>
    </submittedName>
</protein>
<accession>A0A853EFV0</accession>
<dbReference type="Proteomes" id="UP000572528">
    <property type="component" value="Unassembled WGS sequence"/>
</dbReference>
<gene>
    <name evidence="1" type="ORF">HZZ05_01915</name>
</gene>
<proteinExistence type="predicted"/>
<organism evidence="1 2">
    <name type="scientific">Actinomyces bowdenii</name>
    <dbReference type="NCBI Taxonomy" id="131109"/>
    <lineage>
        <taxon>Bacteria</taxon>
        <taxon>Bacillati</taxon>
        <taxon>Actinomycetota</taxon>
        <taxon>Actinomycetes</taxon>
        <taxon>Actinomycetales</taxon>
        <taxon>Actinomycetaceae</taxon>
        <taxon>Actinomyces</taxon>
    </lineage>
</organism>
<sequence>MSTTDARGHKIPEGTDPASRQSLLDLSLSIPSVATAGSLSAANEHVARLRQAGITATADAPVIVWRSDVNVLTAWDGKNWIINRGIKVTAPDSTLPVGRQLIIAMGSKVVRTDNSGKAVLDYGQAFEYVIAPMIATGDGVAAPFVSRGQWGNYRGCDVFAYYANGQPIKNTNVRVNYLVIGW</sequence>
<evidence type="ECO:0000313" key="2">
    <source>
        <dbReference type="Proteomes" id="UP000572528"/>
    </source>
</evidence>
<evidence type="ECO:0000313" key="1">
    <source>
        <dbReference type="EMBL" id="NYS68293.1"/>
    </source>
</evidence>